<feature type="compositionally biased region" description="Low complexity" evidence="6">
    <location>
        <begin position="547"/>
        <end position="570"/>
    </location>
</feature>
<evidence type="ECO:0000256" key="3">
    <source>
        <dbReference type="ARBA" id="ARBA00022737"/>
    </source>
</evidence>
<dbReference type="InterPro" id="IPR002557">
    <property type="entry name" value="Chitin-bd_dom"/>
</dbReference>
<proteinExistence type="predicted"/>
<dbReference type="SUPFAM" id="SSF57625">
    <property type="entry name" value="Invertebrate chitin-binding proteins"/>
    <property type="match status" value="3"/>
</dbReference>
<feature type="compositionally biased region" description="Polar residues" evidence="6">
    <location>
        <begin position="340"/>
        <end position="364"/>
    </location>
</feature>
<dbReference type="EMBL" id="JAIWYP010000007">
    <property type="protein sequence ID" value="KAH3791264.1"/>
    <property type="molecule type" value="Genomic_DNA"/>
</dbReference>
<feature type="region of interest" description="Disordered" evidence="6">
    <location>
        <begin position="449"/>
        <end position="599"/>
    </location>
</feature>
<keyword evidence="4" id="KW-1015">Disulfide bond</keyword>
<feature type="compositionally biased region" description="Low complexity" evidence="6">
    <location>
        <begin position="485"/>
        <end position="500"/>
    </location>
</feature>
<evidence type="ECO:0000313" key="10">
    <source>
        <dbReference type="Proteomes" id="UP000828390"/>
    </source>
</evidence>
<dbReference type="PANTHER" id="PTHR23301:SF0">
    <property type="entry name" value="CHITIN-BINDING TYPE-2 DOMAIN-CONTAINING PROTEIN-RELATED"/>
    <property type="match status" value="1"/>
</dbReference>
<feature type="chain" id="PRO_5039389597" description="Chitin-binding type-2 domain-containing protein" evidence="7">
    <location>
        <begin position="29"/>
        <end position="1025"/>
    </location>
</feature>
<organism evidence="9 10">
    <name type="scientific">Dreissena polymorpha</name>
    <name type="common">Zebra mussel</name>
    <name type="synonym">Mytilus polymorpha</name>
    <dbReference type="NCBI Taxonomy" id="45954"/>
    <lineage>
        <taxon>Eukaryota</taxon>
        <taxon>Metazoa</taxon>
        <taxon>Spiralia</taxon>
        <taxon>Lophotrochozoa</taxon>
        <taxon>Mollusca</taxon>
        <taxon>Bivalvia</taxon>
        <taxon>Autobranchia</taxon>
        <taxon>Heteroconchia</taxon>
        <taxon>Euheterodonta</taxon>
        <taxon>Imparidentia</taxon>
        <taxon>Neoheterodontei</taxon>
        <taxon>Myida</taxon>
        <taxon>Dreissenoidea</taxon>
        <taxon>Dreissenidae</taxon>
        <taxon>Dreissena</taxon>
    </lineage>
</organism>
<dbReference type="Proteomes" id="UP000828390">
    <property type="component" value="Unassembled WGS sequence"/>
</dbReference>
<feature type="compositionally biased region" description="Polar residues" evidence="6">
    <location>
        <begin position="521"/>
        <end position="546"/>
    </location>
</feature>
<keyword evidence="1" id="KW-0147">Chitin-binding</keyword>
<feature type="compositionally biased region" description="Polar residues" evidence="6">
    <location>
        <begin position="372"/>
        <end position="392"/>
    </location>
</feature>
<dbReference type="PROSITE" id="PS50940">
    <property type="entry name" value="CHIT_BIND_II"/>
    <property type="match status" value="2"/>
</dbReference>
<dbReference type="Pfam" id="PF01607">
    <property type="entry name" value="CBM_14"/>
    <property type="match status" value="1"/>
</dbReference>
<dbReference type="InterPro" id="IPR036508">
    <property type="entry name" value="Chitin-bd_dom_sf"/>
</dbReference>
<evidence type="ECO:0000313" key="9">
    <source>
        <dbReference type="EMBL" id="KAH3791264.1"/>
    </source>
</evidence>
<feature type="compositionally biased region" description="Polar residues" evidence="6">
    <location>
        <begin position="449"/>
        <end position="462"/>
    </location>
</feature>
<evidence type="ECO:0000256" key="2">
    <source>
        <dbReference type="ARBA" id="ARBA00022729"/>
    </source>
</evidence>
<dbReference type="Gene3D" id="2.170.140.10">
    <property type="entry name" value="Chitin binding domain"/>
    <property type="match status" value="1"/>
</dbReference>
<evidence type="ECO:0000259" key="8">
    <source>
        <dbReference type="PROSITE" id="PS50940"/>
    </source>
</evidence>
<keyword evidence="3" id="KW-0677">Repeat</keyword>
<reference evidence="9" key="1">
    <citation type="journal article" date="2019" name="bioRxiv">
        <title>The Genome of the Zebra Mussel, Dreissena polymorpha: A Resource for Invasive Species Research.</title>
        <authorList>
            <person name="McCartney M.A."/>
            <person name="Auch B."/>
            <person name="Kono T."/>
            <person name="Mallez S."/>
            <person name="Zhang Y."/>
            <person name="Obille A."/>
            <person name="Becker A."/>
            <person name="Abrahante J.E."/>
            <person name="Garbe J."/>
            <person name="Badalamenti J.P."/>
            <person name="Herman A."/>
            <person name="Mangelson H."/>
            <person name="Liachko I."/>
            <person name="Sullivan S."/>
            <person name="Sone E.D."/>
            <person name="Koren S."/>
            <person name="Silverstein K.A.T."/>
            <person name="Beckman K.B."/>
            <person name="Gohl D.M."/>
        </authorList>
    </citation>
    <scope>NUCLEOTIDE SEQUENCE</scope>
    <source>
        <strain evidence="9">Duluth1</strain>
        <tissue evidence="9">Whole animal</tissue>
    </source>
</reference>
<evidence type="ECO:0000256" key="1">
    <source>
        <dbReference type="ARBA" id="ARBA00022669"/>
    </source>
</evidence>
<reference evidence="9" key="2">
    <citation type="submission" date="2020-11" db="EMBL/GenBank/DDBJ databases">
        <authorList>
            <person name="McCartney M.A."/>
            <person name="Auch B."/>
            <person name="Kono T."/>
            <person name="Mallez S."/>
            <person name="Becker A."/>
            <person name="Gohl D.M."/>
            <person name="Silverstein K.A.T."/>
            <person name="Koren S."/>
            <person name="Bechman K.B."/>
            <person name="Herman A."/>
            <person name="Abrahante J.E."/>
            <person name="Garbe J."/>
        </authorList>
    </citation>
    <scope>NUCLEOTIDE SEQUENCE</scope>
    <source>
        <strain evidence="9">Duluth1</strain>
        <tissue evidence="9">Whole animal</tissue>
    </source>
</reference>
<dbReference type="GO" id="GO:0008061">
    <property type="term" value="F:chitin binding"/>
    <property type="evidence" value="ECO:0007669"/>
    <property type="project" value="UniProtKB-KW"/>
</dbReference>
<sequence>MDDKAVVWKIVIRSVVLLAVAGVGQVASQTPNQATSTQDTYTALVPVNIRCVNDPTNGLSCAAEYPDQCREQWNFANPCTEANIARNITKFVHPFDATKFLMCGDLGKLYVVQCPRFELFHEGCGQCVGERAGLTASCELPLPAVTDNPCTRQAILENKLFFPFPGNLSKFIHCDIWGKAWERMCTPGEVWSQWDIACVLPSLINPCNRAPVADASYMYRHPCDMTMYLQCDSFNVYSISCGAGYLFQEHTQTCVPAQEFKGKVRENFCDYYTFGFRTYNNMDQLGNIGGSQGMVDVRLLDQSGGTAQGGSNSATREAIFGAANTREQGNAVGQGGNIRRTGSLSANSGTGFNAASIQNQRNTSGQGGNLRRFSSQSVTQDSGTSTSNQVNRAVQGDNLRGSGSSSATRETSGTPKQSGQQATAGANVNAQLASFKESGSGAIRRTAINESAQRSSMTSSNSIPPPINVETSGGIRGSFRRTEFSASSLGVSGDSSLDPSQTNAVVQSTSGSGGSVRRTAINANEQRSSSISSNDQQRNRQDSQPPSRNGGSVVRSSVETSAQSRSSNSSNFIDIRRPDQNSTKSTDIRRPDQISPFAGEPTVKMTIRSISQDFGGRNDVGTGAAKGVGLSNAADALTSQGVMFDVTGSGFDVTEQGQDPLIALSSFESTQEMFANRTIISAQETGSGQGQNSTNNTGKLQQGSSNTQGVNQSQRSGQAQGTAQGKISSPGQTITRSEMQSSNVKVSVQGQGVPVDQGFGQGQGSIQIQTSNLAPGQRLPQELGLSPSQLDIVSILDQRGGTNHGQGQTQGQGQDFMQFEGSSQVDMWSTAGGERGGSVPVVPPSQGASQMESWAQQALELAQAQGLAFGSGQRAVNEQGARQGNFAERTQSSSFFSESLPNPSSNQLNTVLQKWRGTNAGVSQGTGSPGGLPLVTNDLKLHPSQLKEYPFSTKPYSEPCTTENTNAGRYYFRVQGEPHNYIQCDTNGIMHKRICSTNGRDWFDVYSQTCVDGPIHVDNLVIGHA</sequence>
<comment type="caution">
    <text evidence="9">The sequence shown here is derived from an EMBL/GenBank/DDBJ whole genome shotgun (WGS) entry which is preliminary data.</text>
</comment>
<name>A0A9D4F4N9_DREPO</name>
<feature type="domain" description="Chitin-binding type-2" evidence="8">
    <location>
        <begin position="204"/>
        <end position="271"/>
    </location>
</feature>
<dbReference type="InterPro" id="IPR051940">
    <property type="entry name" value="Chitin_bind-dev_reg"/>
</dbReference>
<keyword evidence="2 7" id="KW-0732">Signal</keyword>
<evidence type="ECO:0000256" key="6">
    <source>
        <dbReference type="SAM" id="MobiDB-lite"/>
    </source>
</evidence>
<dbReference type="AlphaFoldDB" id="A0A9D4F4N9"/>
<feature type="region of interest" description="Disordered" evidence="6">
    <location>
        <begin position="325"/>
        <end position="425"/>
    </location>
</feature>
<feature type="domain" description="Chitin-binding type-2" evidence="8">
    <location>
        <begin position="76"/>
        <end position="140"/>
    </location>
</feature>
<gene>
    <name evidence="9" type="ORF">DPMN_144747</name>
</gene>
<dbReference type="PANTHER" id="PTHR23301">
    <property type="entry name" value="CHITIN BINDING PERITROPHIN-A"/>
    <property type="match status" value="1"/>
</dbReference>
<keyword evidence="5" id="KW-0325">Glycoprotein</keyword>
<evidence type="ECO:0000256" key="5">
    <source>
        <dbReference type="ARBA" id="ARBA00023180"/>
    </source>
</evidence>
<feature type="region of interest" description="Disordered" evidence="6">
    <location>
        <begin position="685"/>
        <end position="743"/>
    </location>
</feature>
<evidence type="ECO:0000256" key="4">
    <source>
        <dbReference type="ARBA" id="ARBA00023157"/>
    </source>
</evidence>
<dbReference type="GO" id="GO:0005576">
    <property type="term" value="C:extracellular region"/>
    <property type="evidence" value="ECO:0007669"/>
    <property type="project" value="InterPro"/>
</dbReference>
<evidence type="ECO:0000256" key="7">
    <source>
        <dbReference type="SAM" id="SignalP"/>
    </source>
</evidence>
<feature type="compositionally biased region" description="Polar residues" evidence="6">
    <location>
        <begin position="401"/>
        <end position="425"/>
    </location>
</feature>
<protein>
    <recommendedName>
        <fullName evidence="8">Chitin-binding type-2 domain-containing protein</fullName>
    </recommendedName>
</protein>
<dbReference type="SMART" id="SM00494">
    <property type="entry name" value="ChtBD2"/>
    <property type="match status" value="3"/>
</dbReference>
<accession>A0A9D4F4N9</accession>
<keyword evidence="10" id="KW-1185">Reference proteome</keyword>
<feature type="signal peptide" evidence="7">
    <location>
        <begin position="1"/>
        <end position="28"/>
    </location>
</feature>